<comment type="caution">
    <text evidence="1">The sequence shown here is derived from an EMBL/GenBank/DDBJ whole genome shotgun (WGS) entry which is preliminary data.</text>
</comment>
<keyword evidence="2" id="KW-1185">Reference proteome</keyword>
<accession>A0A939IYU6</accession>
<dbReference type="PROSITE" id="PS51257">
    <property type="entry name" value="PROKAR_LIPOPROTEIN"/>
    <property type="match status" value="1"/>
</dbReference>
<gene>
    <name evidence="1" type="ORF">JZY06_10520</name>
</gene>
<organism evidence="1 2">
    <name type="scientific">Corynebacterium mendelii</name>
    <dbReference type="NCBI Taxonomy" id="2765362"/>
    <lineage>
        <taxon>Bacteria</taxon>
        <taxon>Bacillati</taxon>
        <taxon>Actinomycetota</taxon>
        <taxon>Actinomycetes</taxon>
        <taxon>Mycobacteriales</taxon>
        <taxon>Corynebacteriaceae</taxon>
        <taxon>Corynebacterium</taxon>
    </lineage>
</organism>
<evidence type="ECO:0000313" key="1">
    <source>
        <dbReference type="EMBL" id="MBN9645037.1"/>
    </source>
</evidence>
<sequence length="356" mass="37181">MQRTKAVAVAGAVVVVALACGMAIGAVVTRTWINLRDVCVVWASTGGRNPDNDSWRCRYRGIDPAMTPPAAVDAGPPLGLPVAGAVNQGSNILVLRSPDIDNDDYAAASSCTVGYVDAAAHRLWFAGHCLKQHEPQPADAPARVYVPGTDPKPLYIGDGVGFGSSGGADVAYVTVDPQMLGSNIFTGDTLGDWRDAGVPSRVEHNNLCVWSRKQQQSVCVKLADVKVTGRITGDAGPAPVAIDGAFELNGYIPAGDRRVTVGGDSGGPVWIQDPSGGRTMIGILDTGSVLETQSNRVFTGIGASGLKPFIGRQAGGPEQTFATMPFQGFSWPVRCRQLVYGAACTNELFGQSNPGK</sequence>
<dbReference type="EMBL" id="JAFLEQ010000017">
    <property type="protein sequence ID" value="MBN9645037.1"/>
    <property type="molecule type" value="Genomic_DNA"/>
</dbReference>
<evidence type="ECO:0000313" key="2">
    <source>
        <dbReference type="Proteomes" id="UP000664332"/>
    </source>
</evidence>
<protein>
    <submittedName>
        <fullName evidence="1">Uncharacterized protein</fullName>
    </submittedName>
</protein>
<dbReference type="Proteomes" id="UP000664332">
    <property type="component" value="Unassembled WGS sequence"/>
</dbReference>
<reference evidence="1" key="1">
    <citation type="submission" date="2021-03" db="EMBL/GenBank/DDBJ databases">
        <authorList>
            <person name="Sun Q."/>
        </authorList>
    </citation>
    <scope>NUCLEOTIDE SEQUENCE</scope>
    <source>
        <strain evidence="1">CCM 8862</strain>
    </source>
</reference>
<dbReference type="AlphaFoldDB" id="A0A939IYU6"/>
<proteinExistence type="predicted"/>
<dbReference type="RefSeq" id="WP_207279523.1">
    <property type="nucleotide sequence ID" value="NZ_JAFLEQ010000017.1"/>
</dbReference>
<name>A0A939IYU6_9CORY</name>